<dbReference type="RefSeq" id="WP_338598709.1">
    <property type="nucleotide sequence ID" value="NZ_AP028679.1"/>
</dbReference>
<protein>
    <submittedName>
        <fullName evidence="2">Uncharacterized protein</fullName>
    </submittedName>
</protein>
<accession>A0AAU9F322</accession>
<feature type="transmembrane region" description="Helical" evidence="1">
    <location>
        <begin position="65"/>
        <end position="83"/>
    </location>
</feature>
<dbReference type="EMBL" id="AP028679">
    <property type="protein sequence ID" value="BEQ14967.1"/>
    <property type="molecule type" value="Genomic_DNA"/>
</dbReference>
<gene>
    <name evidence="2" type="ORF">FAK_20330</name>
</gene>
<name>A0AAU9F322_9BACT</name>
<organism evidence="2 3">
    <name type="scientific">Desulfoferula mesophila</name>
    <dbReference type="NCBI Taxonomy" id="3058419"/>
    <lineage>
        <taxon>Bacteria</taxon>
        <taxon>Pseudomonadati</taxon>
        <taxon>Thermodesulfobacteriota</taxon>
        <taxon>Desulfarculia</taxon>
        <taxon>Desulfarculales</taxon>
        <taxon>Desulfarculaceae</taxon>
        <taxon>Desulfoferula</taxon>
    </lineage>
</organism>
<keyword evidence="3" id="KW-1185">Reference proteome</keyword>
<feature type="transmembrane region" description="Helical" evidence="1">
    <location>
        <begin position="12"/>
        <end position="30"/>
    </location>
</feature>
<feature type="transmembrane region" description="Helical" evidence="1">
    <location>
        <begin position="36"/>
        <end position="58"/>
    </location>
</feature>
<proteinExistence type="predicted"/>
<dbReference type="AlphaFoldDB" id="A0AAU9F322"/>
<evidence type="ECO:0000256" key="1">
    <source>
        <dbReference type="SAM" id="Phobius"/>
    </source>
</evidence>
<evidence type="ECO:0000313" key="2">
    <source>
        <dbReference type="EMBL" id="BEQ14967.1"/>
    </source>
</evidence>
<feature type="transmembrane region" description="Helical" evidence="1">
    <location>
        <begin position="89"/>
        <end position="107"/>
    </location>
</feature>
<keyword evidence="1" id="KW-1133">Transmembrane helix</keyword>
<evidence type="ECO:0000313" key="3">
    <source>
        <dbReference type="Proteomes" id="UP001366166"/>
    </source>
</evidence>
<reference evidence="3" key="1">
    <citation type="journal article" date="2023" name="Arch. Microbiol.">
        <title>Desulfoferula mesophilus gen. nov. sp. nov., a mesophilic sulfate-reducing bacterium isolated from a brackish lake sediment.</title>
        <authorList>
            <person name="Watanabe T."/>
            <person name="Yabe T."/>
            <person name="Tsuji J.M."/>
            <person name="Fukui M."/>
        </authorList>
    </citation>
    <scope>NUCLEOTIDE SEQUENCE [LARGE SCALE GENOMIC DNA]</scope>
    <source>
        <strain evidence="3">12FAK</strain>
    </source>
</reference>
<dbReference type="Proteomes" id="UP001366166">
    <property type="component" value="Chromosome"/>
</dbReference>
<keyword evidence="1" id="KW-0472">Membrane</keyword>
<sequence length="132" mass="13942">MRQASRYPLNELPKEVLICLALTPLAWAFYLVSEIMLSGTISLVQLGMAGLCSLAAFSLRGWGRWLCVAYDALMAGALVFQASQGQFPSLALLQGAAFVIAGGAVFWPATSRAYRQAADQADAGVVQGATKG</sequence>
<keyword evidence="1" id="KW-0812">Transmembrane</keyword>
<dbReference type="KEGG" id="dmp:FAK_20330"/>